<keyword evidence="8" id="KW-0808">Transferase</keyword>
<evidence type="ECO:0000256" key="11">
    <source>
        <dbReference type="ARBA" id="ARBA00022786"/>
    </source>
</evidence>
<dbReference type="EC" id="2.3.2.27" evidence="6"/>
<keyword evidence="20" id="KW-1185">Reference proteome</keyword>
<comment type="catalytic activity">
    <reaction evidence="1">
        <text>S-ubiquitinyl-[E2 ubiquitin-conjugating enzyme]-L-cysteine + [acceptor protein]-L-lysine = [E2 ubiquitin-conjugating enzyme]-L-cysteine + N(6)-ubiquitinyl-[acceptor protein]-L-lysine.</text>
        <dbReference type="EC" id="2.3.2.27"/>
    </reaction>
</comment>
<evidence type="ECO:0000313" key="20">
    <source>
        <dbReference type="Proteomes" id="UP000594454"/>
    </source>
</evidence>
<name>A0A7R8YRU3_HERIL</name>
<dbReference type="GO" id="GO:0061630">
    <property type="term" value="F:ubiquitin protein ligase activity"/>
    <property type="evidence" value="ECO:0007669"/>
    <property type="project" value="UniProtKB-EC"/>
</dbReference>
<dbReference type="Pfam" id="PF00097">
    <property type="entry name" value="zf-C3HC4"/>
    <property type="match status" value="1"/>
</dbReference>
<dbReference type="GO" id="GO:0045944">
    <property type="term" value="P:positive regulation of transcription by RNA polymerase II"/>
    <property type="evidence" value="ECO:0007669"/>
    <property type="project" value="TreeGrafter"/>
</dbReference>
<dbReference type="CDD" id="cd16536">
    <property type="entry name" value="RING-HC_RNF10"/>
    <property type="match status" value="1"/>
</dbReference>
<evidence type="ECO:0000256" key="9">
    <source>
        <dbReference type="ARBA" id="ARBA00022723"/>
    </source>
</evidence>
<dbReference type="SUPFAM" id="SSF57850">
    <property type="entry name" value="RING/U-box"/>
    <property type="match status" value="1"/>
</dbReference>
<evidence type="ECO:0000259" key="18">
    <source>
        <dbReference type="PROSITE" id="PS50089"/>
    </source>
</evidence>
<proteinExistence type="inferred from homology"/>
<evidence type="ECO:0000256" key="13">
    <source>
        <dbReference type="ARBA" id="ARBA00023242"/>
    </source>
</evidence>
<evidence type="ECO:0000256" key="6">
    <source>
        <dbReference type="ARBA" id="ARBA00012483"/>
    </source>
</evidence>
<dbReference type="InterPro" id="IPR013083">
    <property type="entry name" value="Znf_RING/FYVE/PHD"/>
</dbReference>
<comment type="similarity">
    <text evidence="5">Belongs to the RNF10 family.</text>
</comment>
<sequence>MDKKSNHYSRQGSNKTQQSSEVSRKSSDLCSSKQWPRNARRRENPNQSNSKQDPARSGKGQPAKNRPNVDKRPKPRGFGNSSNDSSTSLRLSASSPGLALEGAASTEDGGATLGDDLLEAELNSIYLPGSKKQNLNHLLNFHYVSRDCDNASGGKFNVFNGNRTNNRGGVTRRHKYNKEQFLQANFQFVLKSEENIQQNIASPDTLVDWNLIEQINIQTTEEPQCPICLYPPIAAKLTRCGHAYCWPCILHYLALSDKTWRKCPICYDAVHIGDLKSTSIVQLQNWKVGDTISMQLMRRPKASMFIEQVDGVEVCCESIPHLRDNYAMRKFAKFLLADSDEIQSIIEREKQELLLAHDVDTPESVFVQQALDLLEERKGKIVVTNEGLRESTKSQPVASEMVDEEVIEVGEQLTEMSLMEQRSTDSSDLGDVSVKNSTNGDSKYHYFYQSSDGQNIYLHAMNVRILQAMYGSFDKCPTIIEGKILEKHSHSMDQEFRKKLRYLQHLPLTCQFEVVELQFEPPTVSPEVLERFKDEIDLRRRTRKRRAQEERRRERQINEINERQMGKIISRSANIDINSSQQFPSCGFDDSPTGISIGDFPQSLGSDLSTSPLSVRRSGNSTSFAEMLSSPKRELWPSLGPSGGGDQISTAGAWGKPAASSSAIKASASSRQINRILETDSLEELDQKQTDPIKTNAGSAANAGGKKNKKNKKMLLFSTGINHKGN</sequence>
<gene>
    <name evidence="19" type="ORF">HERILL_LOCUS6057</name>
</gene>
<dbReference type="InterPro" id="IPR039739">
    <property type="entry name" value="MAG2/RNF10"/>
</dbReference>
<dbReference type="GO" id="GO:0000976">
    <property type="term" value="F:transcription cis-regulatory region binding"/>
    <property type="evidence" value="ECO:0007669"/>
    <property type="project" value="TreeGrafter"/>
</dbReference>
<evidence type="ECO:0000313" key="19">
    <source>
        <dbReference type="EMBL" id="CAD7083073.1"/>
    </source>
</evidence>
<reference evidence="19 20" key="1">
    <citation type="submission" date="2020-11" db="EMBL/GenBank/DDBJ databases">
        <authorList>
            <person name="Wallbank WR R."/>
            <person name="Pardo Diaz C."/>
            <person name="Kozak K."/>
            <person name="Martin S."/>
            <person name="Jiggins C."/>
            <person name="Moest M."/>
            <person name="Warren A I."/>
            <person name="Generalovic N T."/>
            <person name="Byers J.R.P. K."/>
            <person name="Montejo-Kovacevich G."/>
            <person name="Yen C E."/>
        </authorList>
    </citation>
    <scope>NUCLEOTIDE SEQUENCE [LARGE SCALE GENOMIC DNA]</scope>
</reference>
<dbReference type="AlphaFoldDB" id="A0A7R8YRU3"/>
<evidence type="ECO:0000256" key="12">
    <source>
        <dbReference type="ARBA" id="ARBA00022833"/>
    </source>
</evidence>
<evidence type="ECO:0000256" key="10">
    <source>
        <dbReference type="ARBA" id="ARBA00022771"/>
    </source>
</evidence>
<evidence type="ECO:0000256" key="5">
    <source>
        <dbReference type="ARBA" id="ARBA00008117"/>
    </source>
</evidence>
<organism evidence="19 20">
    <name type="scientific">Hermetia illucens</name>
    <name type="common">Black soldier fly</name>
    <dbReference type="NCBI Taxonomy" id="343691"/>
    <lineage>
        <taxon>Eukaryota</taxon>
        <taxon>Metazoa</taxon>
        <taxon>Ecdysozoa</taxon>
        <taxon>Arthropoda</taxon>
        <taxon>Hexapoda</taxon>
        <taxon>Insecta</taxon>
        <taxon>Pterygota</taxon>
        <taxon>Neoptera</taxon>
        <taxon>Endopterygota</taxon>
        <taxon>Diptera</taxon>
        <taxon>Brachycera</taxon>
        <taxon>Stratiomyomorpha</taxon>
        <taxon>Stratiomyidae</taxon>
        <taxon>Hermetiinae</taxon>
        <taxon>Hermetia</taxon>
    </lineage>
</organism>
<evidence type="ECO:0000256" key="17">
    <source>
        <dbReference type="SAM" id="MobiDB-lite"/>
    </source>
</evidence>
<evidence type="ECO:0000256" key="14">
    <source>
        <dbReference type="ARBA" id="ARBA00035131"/>
    </source>
</evidence>
<evidence type="ECO:0000256" key="7">
    <source>
        <dbReference type="ARBA" id="ARBA00022490"/>
    </source>
</evidence>
<feature type="compositionally biased region" description="Low complexity" evidence="17">
    <location>
        <begin position="696"/>
        <end position="705"/>
    </location>
</feature>
<dbReference type="PROSITE" id="PS00518">
    <property type="entry name" value="ZF_RING_1"/>
    <property type="match status" value="1"/>
</dbReference>
<feature type="compositionally biased region" description="Low complexity" evidence="17">
    <location>
        <begin position="81"/>
        <end position="95"/>
    </location>
</feature>
<feature type="region of interest" description="Disordered" evidence="17">
    <location>
        <begin position="1"/>
        <end position="107"/>
    </location>
</feature>
<feature type="region of interest" description="Disordered" evidence="17">
    <location>
        <begin position="678"/>
        <end position="726"/>
    </location>
</feature>
<dbReference type="InterPro" id="IPR018957">
    <property type="entry name" value="Znf_C3HC4_RING-type"/>
</dbReference>
<keyword evidence="10 16" id="KW-0863">Zinc-finger</keyword>
<evidence type="ECO:0000256" key="4">
    <source>
        <dbReference type="ARBA" id="ARBA00004906"/>
    </source>
</evidence>
<dbReference type="PANTHER" id="PTHR12983:SF9">
    <property type="entry name" value="E3 UBIQUITIN-PROTEIN LIGASE RNF10"/>
    <property type="match status" value="1"/>
</dbReference>
<keyword evidence="11" id="KW-0833">Ubl conjugation pathway</keyword>
<dbReference type="GO" id="GO:0005634">
    <property type="term" value="C:nucleus"/>
    <property type="evidence" value="ECO:0007669"/>
    <property type="project" value="UniProtKB-SubCell"/>
</dbReference>
<keyword evidence="13" id="KW-0539">Nucleus</keyword>
<dbReference type="OrthoDB" id="10064108at2759"/>
<evidence type="ECO:0000256" key="1">
    <source>
        <dbReference type="ARBA" id="ARBA00000900"/>
    </source>
</evidence>
<dbReference type="FunCoup" id="A0A7R8YRU3">
    <property type="interactions" value="480"/>
</dbReference>
<dbReference type="SMART" id="SM00184">
    <property type="entry name" value="RING"/>
    <property type="match status" value="1"/>
</dbReference>
<comment type="pathway">
    <text evidence="4">Protein modification; protein ubiquitination.</text>
</comment>
<feature type="compositionally biased region" description="Polar residues" evidence="17">
    <location>
        <begin position="8"/>
        <end position="21"/>
    </location>
</feature>
<dbReference type="Gene3D" id="3.30.40.10">
    <property type="entry name" value="Zinc/RING finger domain, C3HC4 (zinc finger)"/>
    <property type="match status" value="1"/>
</dbReference>
<dbReference type="GO" id="GO:0005737">
    <property type="term" value="C:cytoplasm"/>
    <property type="evidence" value="ECO:0007669"/>
    <property type="project" value="UniProtKB-SubCell"/>
</dbReference>
<accession>A0A7R8YRU3</accession>
<dbReference type="FunFam" id="3.30.40.10:FF:000112">
    <property type="entry name" value="RING finger protein 10"/>
    <property type="match status" value="1"/>
</dbReference>
<dbReference type="InParanoid" id="A0A7R8YRU3"/>
<dbReference type="InterPro" id="IPR001841">
    <property type="entry name" value="Znf_RING"/>
</dbReference>
<keyword evidence="7" id="KW-0963">Cytoplasm</keyword>
<dbReference type="Proteomes" id="UP000594454">
    <property type="component" value="Chromosome 2"/>
</dbReference>
<feature type="domain" description="RING-type" evidence="18">
    <location>
        <begin position="225"/>
        <end position="266"/>
    </location>
</feature>
<dbReference type="GO" id="GO:0008270">
    <property type="term" value="F:zinc ion binding"/>
    <property type="evidence" value="ECO:0007669"/>
    <property type="project" value="UniProtKB-KW"/>
</dbReference>
<dbReference type="InterPro" id="IPR017907">
    <property type="entry name" value="Znf_RING_CS"/>
</dbReference>
<protein>
    <recommendedName>
        <fullName evidence="14">E3 ubiquitin-protein ligase RNF10</fullName>
        <ecNumber evidence="6">2.3.2.27</ecNumber>
    </recommendedName>
    <alternativeName>
        <fullName evidence="15">RING finger protein 10</fullName>
    </alternativeName>
</protein>
<evidence type="ECO:0000256" key="15">
    <source>
        <dbReference type="ARBA" id="ARBA00035390"/>
    </source>
</evidence>
<dbReference type="PROSITE" id="PS50089">
    <property type="entry name" value="ZF_RING_2"/>
    <property type="match status" value="1"/>
</dbReference>
<comment type="subcellular location">
    <subcellularLocation>
        <location evidence="3">Cytoplasm</location>
    </subcellularLocation>
    <subcellularLocation>
        <location evidence="2">Nucleus</location>
    </subcellularLocation>
</comment>
<keyword evidence="9" id="KW-0479">Metal-binding</keyword>
<evidence type="ECO:0000256" key="8">
    <source>
        <dbReference type="ARBA" id="ARBA00022679"/>
    </source>
</evidence>
<evidence type="ECO:0000256" key="2">
    <source>
        <dbReference type="ARBA" id="ARBA00004123"/>
    </source>
</evidence>
<evidence type="ECO:0000256" key="16">
    <source>
        <dbReference type="PROSITE-ProRule" id="PRU00175"/>
    </source>
</evidence>
<dbReference type="PANTHER" id="PTHR12983">
    <property type="entry name" value="RING FINGER 10 FAMILY MEMBER"/>
    <property type="match status" value="1"/>
</dbReference>
<evidence type="ECO:0000256" key="3">
    <source>
        <dbReference type="ARBA" id="ARBA00004496"/>
    </source>
</evidence>
<keyword evidence="12" id="KW-0862">Zinc</keyword>
<dbReference type="EMBL" id="LR899010">
    <property type="protein sequence ID" value="CAD7083073.1"/>
    <property type="molecule type" value="Genomic_DNA"/>
</dbReference>